<reference evidence="7" key="2">
    <citation type="submission" date="2019-10" db="EMBL/GenBank/DDBJ databases">
        <authorList>
            <consortium name="NCBI Genome Project"/>
        </authorList>
    </citation>
    <scope>NUCLEOTIDE SEQUENCE</scope>
    <source>
        <strain evidence="7">NI907</strain>
    </source>
</reference>
<dbReference type="GeneID" id="41955152"/>
<protein>
    <recommendedName>
        <fullName evidence="5">CENP-V/GFA domain-containing protein</fullName>
    </recommendedName>
</protein>
<evidence type="ECO:0000256" key="2">
    <source>
        <dbReference type="ARBA" id="ARBA00022723"/>
    </source>
</evidence>
<feature type="domain" description="CENP-V/GFA" evidence="5">
    <location>
        <begin position="39"/>
        <end position="164"/>
    </location>
</feature>
<comment type="similarity">
    <text evidence="1">Belongs to the Gfa family.</text>
</comment>
<dbReference type="GO" id="GO:0046872">
    <property type="term" value="F:metal ion binding"/>
    <property type="evidence" value="ECO:0007669"/>
    <property type="project" value="UniProtKB-KW"/>
</dbReference>
<name>A0A6P8BGJ9_PYRGI</name>
<dbReference type="SUPFAM" id="SSF51316">
    <property type="entry name" value="Mss4-like"/>
    <property type="match status" value="1"/>
</dbReference>
<dbReference type="PROSITE" id="PS51891">
    <property type="entry name" value="CENP_V_GFA"/>
    <property type="match status" value="1"/>
</dbReference>
<dbReference type="InterPro" id="IPR011057">
    <property type="entry name" value="Mss4-like_sf"/>
</dbReference>
<dbReference type="AlphaFoldDB" id="A0A6P8BGJ9"/>
<keyword evidence="3" id="KW-0862">Zinc</keyword>
<reference evidence="7" key="3">
    <citation type="submission" date="2025-08" db="UniProtKB">
        <authorList>
            <consortium name="RefSeq"/>
        </authorList>
    </citation>
    <scope>IDENTIFICATION</scope>
    <source>
        <strain evidence="7">NI907</strain>
    </source>
</reference>
<keyword evidence="4" id="KW-0456">Lyase</keyword>
<dbReference type="Gene3D" id="3.90.1590.10">
    <property type="entry name" value="glutathione-dependent formaldehyde- activating enzyme (gfa)"/>
    <property type="match status" value="1"/>
</dbReference>
<gene>
    <name evidence="7" type="ORF">PgNI_00155</name>
</gene>
<dbReference type="InterPro" id="IPR006913">
    <property type="entry name" value="CENP-V/GFA"/>
</dbReference>
<keyword evidence="2" id="KW-0479">Metal-binding</keyword>
<evidence type="ECO:0000256" key="3">
    <source>
        <dbReference type="ARBA" id="ARBA00022833"/>
    </source>
</evidence>
<evidence type="ECO:0000313" key="7">
    <source>
        <dbReference type="RefSeq" id="XP_030986209.1"/>
    </source>
</evidence>
<evidence type="ECO:0000259" key="5">
    <source>
        <dbReference type="PROSITE" id="PS51891"/>
    </source>
</evidence>
<dbReference type="RefSeq" id="XP_030986209.1">
    <property type="nucleotide sequence ID" value="XM_031120238.1"/>
</dbReference>
<dbReference type="GO" id="GO:0016846">
    <property type="term" value="F:carbon-sulfur lyase activity"/>
    <property type="evidence" value="ECO:0007669"/>
    <property type="project" value="InterPro"/>
</dbReference>
<dbReference type="PANTHER" id="PTHR33337:SF40">
    <property type="entry name" value="CENP-V_GFA DOMAIN-CONTAINING PROTEIN-RELATED"/>
    <property type="match status" value="1"/>
</dbReference>
<accession>A0A6P8BGJ9</accession>
<evidence type="ECO:0000256" key="4">
    <source>
        <dbReference type="ARBA" id="ARBA00023239"/>
    </source>
</evidence>
<dbReference type="PANTHER" id="PTHR33337">
    <property type="entry name" value="GFA DOMAIN-CONTAINING PROTEIN"/>
    <property type="match status" value="1"/>
</dbReference>
<sequence>MNKTREWFSKDLHLSCNRQQTYSPTIHHNDTNITTMSVRKGSCLCGKITLKIHGPALSANLCYCTNCQKSLGSVLASFATFAAAKVEYNDPESMMRTYSDTATDSGNTVGRSFCANCGSPVRGDSSKFPGFLILPVGCVDGGDADKADLRPTAEYFCISKAAWLPQVEGTEKVELGPAVNYN</sequence>
<evidence type="ECO:0000313" key="6">
    <source>
        <dbReference type="Proteomes" id="UP000515153"/>
    </source>
</evidence>
<evidence type="ECO:0000256" key="1">
    <source>
        <dbReference type="ARBA" id="ARBA00005495"/>
    </source>
</evidence>
<dbReference type="Proteomes" id="UP000515153">
    <property type="component" value="Unplaced"/>
</dbReference>
<organism evidence="6 7">
    <name type="scientific">Pyricularia grisea</name>
    <name type="common">Crabgrass-specific blast fungus</name>
    <name type="synonym">Magnaporthe grisea</name>
    <dbReference type="NCBI Taxonomy" id="148305"/>
    <lineage>
        <taxon>Eukaryota</taxon>
        <taxon>Fungi</taxon>
        <taxon>Dikarya</taxon>
        <taxon>Ascomycota</taxon>
        <taxon>Pezizomycotina</taxon>
        <taxon>Sordariomycetes</taxon>
        <taxon>Sordariomycetidae</taxon>
        <taxon>Magnaporthales</taxon>
        <taxon>Pyriculariaceae</taxon>
        <taxon>Pyricularia</taxon>
    </lineage>
</organism>
<dbReference type="OrthoDB" id="428768at2759"/>
<dbReference type="KEGG" id="pgri:PgNI_00155"/>
<keyword evidence="6" id="KW-1185">Reference proteome</keyword>
<proteinExistence type="inferred from homology"/>
<reference evidence="7" key="1">
    <citation type="journal article" date="2019" name="Mol. Biol. Evol.">
        <title>Blast fungal genomes show frequent chromosomal changes, gene gains and losses, and effector gene turnover.</title>
        <authorList>
            <person name="Gomez Luciano L.B."/>
            <person name="Jason Tsai I."/>
            <person name="Chuma I."/>
            <person name="Tosa Y."/>
            <person name="Chen Y.H."/>
            <person name="Li J.Y."/>
            <person name="Li M.Y."/>
            <person name="Jade Lu M.Y."/>
            <person name="Nakayashiki H."/>
            <person name="Li W.H."/>
        </authorList>
    </citation>
    <scope>NUCLEOTIDE SEQUENCE</scope>
    <source>
        <strain evidence="7">NI907</strain>
    </source>
</reference>
<dbReference type="Pfam" id="PF04828">
    <property type="entry name" value="GFA"/>
    <property type="match status" value="1"/>
</dbReference>